<accession>A0A371H8G3</accession>
<proteinExistence type="predicted"/>
<gene>
    <name evidence="1" type="ORF">CR513_18006</name>
</gene>
<sequence length="109" mass="12701">MGVGYLRAFSTSLKTAENEDEIRVNLDLLQEVREVAQVKEYATKARVARRQRRRVAPKHFQSHDLVLRKITRTTDDNKLAPIWEDPYRITEEAGRGAYRLEHLDGKKIP</sequence>
<organism evidence="1 2">
    <name type="scientific">Mucuna pruriens</name>
    <name type="common">Velvet bean</name>
    <name type="synonym">Dolichos pruriens</name>
    <dbReference type="NCBI Taxonomy" id="157652"/>
    <lineage>
        <taxon>Eukaryota</taxon>
        <taxon>Viridiplantae</taxon>
        <taxon>Streptophyta</taxon>
        <taxon>Embryophyta</taxon>
        <taxon>Tracheophyta</taxon>
        <taxon>Spermatophyta</taxon>
        <taxon>Magnoliopsida</taxon>
        <taxon>eudicotyledons</taxon>
        <taxon>Gunneridae</taxon>
        <taxon>Pentapetalae</taxon>
        <taxon>rosids</taxon>
        <taxon>fabids</taxon>
        <taxon>Fabales</taxon>
        <taxon>Fabaceae</taxon>
        <taxon>Papilionoideae</taxon>
        <taxon>50 kb inversion clade</taxon>
        <taxon>NPAAA clade</taxon>
        <taxon>indigoferoid/millettioid clade</taxon>
        <taxon>Phaseoleae</taxon>
        <taxon>Mucuna</taxon>
    </lineage>
</organism>
<dbReference type="Proteomes" id="UP000257109">
    <property type="component" value="Unassembled WGS sequence"/>
</dbReference>
<dbReference type="AlphaFoldDB" id="A0A371H8G3"/>
<feature type="non-terminal residue" evidence="1">
    <location>
        <position position="1"/>
    </location>
</feature>
<dbReference type="EMBL" id="QJKJ01003324">
    <property type="protein sequence ID" value="RDX99006.1"/>
    <property type="molecule type" value="Genomic_DNA"/>
</dbReference>
<reference evidence="1" key="1">
    <citation type="submission" date="2018-05" db="EMBL/GenBank/DDBJ databases">
        <title>Draft genome of Mucuna pruriens seed.</title>
        <authorList>
            <person name="Nnadi N.E."/>
            <person name="Vos R."/>
            <person name="Hasami M.H."/>
            <person name="Devisetty U.K."/>
            <person name="Aguiy J.C."/>
        </authorList>
    </citation>
    <scope>NUCLEOTIDE SEQUENCE [LARGE SCALE GENOMIC DNA]</scope>
    <source>
        <strain evidence="1">JCA_2017</strain>
    </source>
</reference>
<evidence type="ECO:0000313" key="1">
    <source>
        <dbReference type="EMBL" id="RDX99006.1"/>
    </source>
</evidence>
<comment type="caution">
    <text evidence="1">The sequence shown here is derived from an EMBL/GenBank/DDBJ whole genome shotgun (WGS) entry which is preliminary data.</text>
</comment>
<keyword evidence="2" id="KW-1185">Reference proteome</keyword>
<dbReference type="OrthoDB" id="1433117at2759"/>
<evidence type="ECO:0000313" key="2">
    <source>
        <dbReference type="Proteomes" id="UP000257109"/>
    </source>
</evidence>
<protein>
    <submittedName>
        <fullName evidence="1">Uncharacterized protein</fullName>
    </submittedName>
</protein>
<name>A0A371H8G3_MUCPR</name>